<gene>
    <name evidence="1" type="ORF">H6A01_10530</name>
</gene>
<dbReference type="NCBIfam" id="TIGR01784">
    <property type="entry name" value="T_den_put_tspse"/>
    <property type="match status" value="1"/>
</dbReference>
<reference evidence="1 2" key="1">
    <citation type="journal article" date="2021" name="Sci. Rep.">
        <title>The distribution of antibiotic resistance genes in chicken gut microbiota commensals.</title>
        <authorList>
            <person name="Juricova H."/>
            <person name="Matiasovicova J."/>
            <person name="Kubasova T."/>
            <person name="Cejkova D."/>
            <person name="Rychlik I."/>
        </authorList>
    </citation>
    <scope>NUCLEOTIDE SEQUENCE [LARGE SCALE GENOMIC DNA]</scope>
    <source>
        <strain evidence="1 2">An537</strain>
    </source>
</reference>
<feature type="non-terminal residue" evidence="1">
    <location>
        <position position="208"/>
    </location>
</feature>
<dbReference type="Proteomes" id="UP000707138">
    <property type="component" value="Unassembled WGS sequence"/>
</dbReference>
<evidence type="ECO:0000313" key="1">
    <source>
        <dbReference type="EMBL" id="MBM6913738.1"/>
    </source>
</evidence>
<accession>A0ABS2GKF7</accession>
<proteinExistence type="predicted"/>
<organism evidence="1 2">
    <name type="scientific">Veillonella magna</name>
    <dbReference type="NCBI Taxonomy" id="464322"/>
    <lineage>
        <taxon>Bacteria</taxon>
        <taxon>Bacillati</taxon>
        <taxon>Bacillota</taxon>
        <taxon>Negativicutes</taxon>
        <taxon>Veillonellales</taxon>
        <taxon>Veillonellaceae</taxon>
        <taxon>Veillonella</taxon>
    </lineage>
</organism>
<sequence length="208" mass="24270">MQLALREKWKNLTITDNFLFEKVMRNKRICKRLIEKILGMTIADISFPESEKVIDMRRDSKGVRLDVYVTDMDGNIYDIEMQCTNEGPETLGGRTRYYQSMIDADTLSKGSDYRKLRTTYIIFICTFDFLGHGEPLYECKTCWTKKSRDIIQDKSTKIFLNSTVGTADATPDQYPEVDKDLFYLLQYIHTHAVHGDFVKEIDEELTNI</sequence>
<dbReference type="Pfam" id="PF12784">
    <property type="entry name" value="PDDEXK_2"/>
    <property type="match status" value="1"/>
</dbReference>
<dbReference type="InterPro" id="IPR010106">
    <property type="entry name" value="RpnA"/>
</dbReference>
<protein>
    <submittedName>
        <fullName evidence="1">Rpn family recombination-promoting nuclease/putative transposase</fullName>
    </submittedName>
</protein>
<evidence type="ECO:0000313" key="2">
    <source>
        <dbReference type="Proteomes" id="UP000707138"/>
    </source>
</evidence>
<name>A0ABS2GKF7_9FIRM</name>
<dbReference type="EMBL" id="JACJLA010000050">
    <property type="protein sequence ID" value="MBM6913738.1"/>
    <property type="molecule type" value="Genomic_DNA"/>
</dbReference>
<keyword evidence="2" id="KW-1185">Reference proteome</keyword>
<comment type="caution">
    <text evidence="1">The sequence shown here is derived from an EMBL/GenBank/DDBJ whole genome shotgun (WGS) entry which is preliminary data.</text>
</comment>